<evidence type="ECO:0000256" key="1">
    <source>
        <dbReference type="SAM" id="MobiDB-lite"/>
    </source>
</evidence>
<evidence type="ECO:0000256" key="2">
    <source>
        <dbReference type="SAM" id="SignalP"/>
    </source>
</evidence>
<dbReference type="Proteomes" id="UP000006038">
    <property type="component" value="Unassembled WGS sequence"/>
</dbReference>
<feature type="signal peptide" evidence="2">
    <location>
        <begin position="1"/>
        <end position="21"/>
    </location>
</feature>
<evidence type="ECO:0000313" key="4">
    <source>
        <dbReference type="Proteomes" id="UP000006038"/>
    </source>
</evidence>
<dbReference type="EnsemblPlants" id="OB02G19500.1">
    <property type="protein sequence ID" value="OB02G19500.1"/>
    <property type="gene ID" value="OB02G19500"/>
</dbReference>
<accession>J3LBD3</accession>
<protein>
    <submittedName>
        <fullName evidence="3">Uncharacterized protein</fullName>
    </submittedName>
</protein>
<feature type="chain" id="PRO_5003773320" evidence="2">
    <location>
        <begin position="22"/>
        <end position="201"/>
    </location>
</feature>
<name>J3LBD3_ORYBR</name>
<keyword evidence="2" id="KW-0732">Signal</keyword>
<reference evidence="3" key="1">
    <citation type="submission" date="2013-04" db="UniProtKB">
        <authorList>
            <consortium name="EnsemblPlants"/>
        </authorList>
    </citation>
    <scope>IDENTIFICATION</scope>
</reference>
<dbReference type="AlphaFoldDB" id="J3LBD3"/>
<organism evidence="3">
    <name type="scientific">Oryza brachyantha</name>
    <name type="common">malo sina</name>
    <dbReference type="NCBI Taxonomy" id="4533"/>
    <lineage>
        <taxon>Eukaryota</taxon>
        <taxon>Viridiplantae</taxon>
        <taxon>Streptophyta</taxon>
        <taxon>Embryophyta</taxon>
        <taxon>Tracheophyta</taxon>
        <taxon>Spermatophyta</taxon>
        <taxon>Magnoliopsida</taxon>
        <taxon>Liliopsida</taxon>
        <taxon>Poales</taxon>
        <taxon>Poaceae</taxon>
        <taxon>BOP clade</taxon>
        <taxon>Oryzoideae</taxon>
        <taxon>Oryzeae</taxon>
        <taxon>Oryzinae</taxon>
        <taxon>Oryza</taxon>
    </lineage>
</organism>
<evidence type="ECO:0000313" key="3">
    <source>
        <dbReference type="EnsemblPlants" id="OB02G19500.1"/>
    </source>
</evidence>
<proteinExistence type="predicted"/>
<keyword evidence="4" id="KW-1185">Reference proteome</keyword>
<sequence>MTTIPLSTLTLSSLLSLPVRTQKLGFFRQAASSTGGGQARRGSGAGGGKGSCGQGPRRWSRGKITAGVETLMLYDDANGVFHDYYTEMDVEVPARLPPPPGFPSLLAPALAGHEPARLPPPTGFPPLPLPAQASCGTPVRRPVDEGHASMEQLVWSEQHDDAPVSNNSMVSRRQLCAPYDDDIDTTLRAMEKDAAERPSPE</sequence>
<feature type="region of interest" description="Disordered" evidence="1">
    <location>
        <begin position="30"/>
        <end position="61"/>
    </location>
</feature>
<dbReference type="HOGENOM" id="CLU_1362281_0_0_1"/>
<dbReference type="Gramene" id="OB02G19500.1">
    <property type="protein sequence ID" value="OB02G19500.1"/>
    <property type="gene ID" value="OB02G19500"/>
</dbReference>
<feature type="compositionally biased region" description="Gly residues" evidence="1">
    <location>
        <begin position="34"/>
        <end position="53"/>
    </location>
</feature>